<evidence type="ECO:0000256" key="3">
    <source>
        <dbReference type="ARBA" id="ARBA00022989"/>
    </source>
</evidence>
<comment type="subcellular location">
    <subcellularLocation>
        <location evidence="1">Membrane</location>
        <topology evidence="1">Multi-pass membrane protein</topology>
    </subcellularLocation>
</comment>
<keyword evidence="3 6" id="KW-1133">Transmembrane helix</keyword>
<dbReference type="AlphaFoldDB" id="A0A9P4R5H0"/>
<dbReference type="OrthoDB" id="407617at2759"/>
<evidence type="ECO:0000256" key="2">
    <source>
        <dbReference type="ARBA" id="ARBA00022692"/>
    </source>
</evidence>
<evidence type="ECO:0000256" key="5">
    <source>
        <dbReference type="SAM" id="MobiDB-lite"/>
    </source>
</evidence>
<protein>
    <submittedName>
        <fullName evidence="7">PQ loop repeat protein</fullName>
    </submittedName>
</protein>
<dbReference type="InterPro" id="IPR006603">
    <property type="entry name" value="PQ-loop_rpt"/>
</dbReference>
<evidence type="ECO:0000256" key="6">
    <source>
        <dbReference type="SAM" id="Phobius"/>
    </source>
</evidence>
<keyword evidence="4 6" id="KW-0472">Membrane</keyword>
<comment type="caution">
    <text evidence="7">The sequence shown here is derived from an EMBL/GenBank/DDBJ whole genome shotgun (WGS) entry which is preliminary data.</text>
</comment>
<sequence>MDVPVAANVLGTMGAVCWSVQLIPQIVINWKRHHAIGLQPTMMMLWAWAGVPLGVYNIVEDFNIALRIQPQILTFLSLVTWIQCFYYERKWSLLRAVAVVAPIACIMGGIEAALIIALRIAKDRNLQWPLILMAVLSASLLSAGVLRHYWDIYVHRTVRGISFVFVAIDALGDLTSLMSVIFQPTLDILGLVIYGSELVLWLGVFACGGYYNLVPWIRNRLAKKKRAIPASCGPSRRSPNQEGHSNPVEAGGEPVTLYDLPSSTSVFRTPSGELNFVRARTVGTRRSSNSGEAEVAPP</sequence>
<keyword evidence="8" id="KW-1185">Reference proteome</keyword>
<dbReference type="InterPro" id="IPR051415">
    <property type="entry name" value="LAAT-1"/>
</dbReference>
<evidence type="ECO:0000313" key="8">
    <source>
        <dbReference type="Proteomes" id="UP000799444"/>
    </source>
</evidence>
<feature type="region of interest" description="Disordered" evidence="5">
    <location>
        <begin position="230"/>
        <end position="298"/>
    </location>
</feature>
<evidence type="ECO:0000313" key="7">
    <source>
        <dbReference type="EMBL" id="KAF2739487.1"/>
    </source>
</evidence>
<feature type="transmembrane region" description="Helical" evidence="6">
    <location>
        <begin position="35"/>
        <end position="56"/>
    </location>
</feature>
<dbReference type="Gene3D" id="1.20.1280.290">
    <property type="match status" value="1"/>
</dbReference>
<dbReference type="SMART" id="SM00679">
    <property type="entry name" value="CTNS"/>
    <property type="match status" value="2"/>
</dbReference>
<dbReference type="EMBL" id="ML996104">
    <property type="protein sequence ID" value="KAF2739487.1"/>
    <property type="molecule type" value="Genomic_DNA"/>
</dbReference>
<feature type="transmembrane region" description="Helical" evidence="6">
    <location>
        <begin position="6"/>
        <end position="23"/>
    </location>
</feature>
<proteinExistence type="predicted"/>
<organism evidence="7 8">
    <name type="scientific">Polyplosphaeria fusca</name>
    <dbReference type="NCBI Taxonomy" id="682080"/>
    <lineage>
        <taxon>Eukaryota</taxon>
        <taxon>Fungi</taxon>
        <taxon>Dikarya</taxon>
        <taxon>Ascomycota</taxon>
        <taxon>Pezizomycotina</taxon>
        <taxon>Dothideomycetes</taxon>
        <taxon>Pleosporomycetidae</taxon>
        <taxon>Pleosporales</taxon>
        <taxon>Tetraplosphaeriaceae</taxon>
        <taxon>Polyplosphaeria</taxon>
    </lineage>
</organism>
<accession>A0A9P4R5H0</accession>
<reference evidence="7" key="1">
    <citation type="journal article" date="2020" name="Stud. Mycol.">
        <title>101 Dothideomycetes genomes: a test case for predicting lifestyles and emergence of pathogens.</title>
        <authorList>
            <person name="Haridas S."/>
            <person name="Albert R."/>
            <person name="Binder M."/>
            <person name="Bloem J."/>
            <person name="Labutti K."/>
            <person name="Salamov A."/>
            <person name="Andreopoulos B."/>
            <person name="Baker S."/>
            <person name="Barry K."/>
            <person name="Bills G."/>
            <person name="Bluhm B."/>
            <person name="Cannon C."/>
            <person name="Castanera R."/>
            <person name="Culley D."/>
            <person name="Daum C."/>
            <person name="Ezra D."/>
            <person name="Gonzalez J."/>
            <person name="Henrissat B."/>
            <person name="Kuo A."/>
            <person name="Liang C."/>
            <person name="Lipzen A."/>
            <person name="Lutzoni F."/>
            <person name="Magnuson J."/>
            <person name="Mondo S."/>
            <person name="Nolan M."/>
            <person name="Ohm R."/>
            <person name="Pangilinan J."/>
            <person name="Park H.-J."/>
            <person name="Ramirez L."/>
            <person name="Alfaro M."/>
            <person name="Sun H."/>
            <person name="Tritt A."/>
            <person name="Yoshinaga Y."/>
            <person name="Zwiers L.-H."/>
            <person name="Turgeon B."/>
            <person name="Goodwin S."/>
            <person name="Spatafora J."/>
            <person name="Crous P."/>
            <person name="Grigoriev I."/>
        </authorList>
    </citation>
    <scope>NUCLEOTIDE SEQUENCE</scope>
    <source>
        <strain evidence="7">CBS 125425</strain>
    </source>
</reference>
<dbReference type="Pfam" id="PF04193">
    <property type="entry name" value="PQ-loop"/>
    <property type="match status" value="1"/>
</dbReference>
<feature type="transmembrane region" description="Helical" evidence="6">
    <location>
        <begin position="99"/>
        <end position="120"/>
    </location>
</feature>
<gene>
    <name evidence="7" type="ORF">EJ04DRAFT_426786</name>
</gene>
<dbReference type="PANTHER" id="PTHR16201:SF37">
    <property type="entry name" value="PQ-LOOP REPEAT-CONTAINING PROTEIN"/>
    <property type="match status" value="1"/>
</dbReference>
<dbReference type="PANTHER" id="PTHR16201">
    <property type="entry name" value="SEVEN TRANSMEMBRANE PROTEIN 1-RELATED"/>
    <property type="match status" value="1"/>
</dbReference>
<name>A0A9P4R5H0_9PLEO</name>
<dbReference type="Proteomes" id="UP000799444">
    <property type="component" value="Unassembled WGS sequence"/>
</dbReference>
<feature type="transmembrane region" description="Helical" evidence="6">
    <location>
        <begin position="158"/>
        <end position="182"/>
    </location>
</feature>
<feature type="transmembrane region" description="Helical" evidence="6">
    <location>
        <begin position="188"/>
        <end position="214"/>
    </location>
</feature>
<dbReference type="GO" id="GO:0016020">
    <property type="term" value="C:membrane"/>
    <property type="evidence" value="ECO:0007669"/>
    <property type="project" value="UniProtKB-SubCell"/>
</dbReference>
<evidence type="ECO:0000256" key="4">
    <source>
        <dbReference type="ARBA" id="ARBA00023136"/>
    </source>
</evidence>
<keyword evidence="2 6" id="KW-0812">Transmembrane</keyword>
<feature type="transmembrane region" description="Helical" evidence="6">
    <location>
        <begin position="126"/>
        <end position="146"/>
    </location>
</feature>
<evidence type="ECO:0000256" key="1">
    <source>
        <dbReference type="ARBA" id="ARBA00004141"/>
    </source>
</evidence>